<evidence type="ECO:0000256" key="2">
    <source>
        <dbReference type="SAM" id="SignalP"/>
    </source>
</evidence>
<dbReference type="SUPFAM" id="SSF50494">
    <property type="entry name" value="Trypsin-like serine proteases"/>
    <property type="match status" value="1"/>
</dbReference>
<dbReference type="InterPro" id="IPR009003">
    <property type="entry name" value="Peptidase_S1_PA"/>
</dbReference>
<gene>
    <name evidence="3" type="ORF">V5E97_30100</name>
</gene>
<dbReference type="InterPro" id="IPR011044">
    <property type="entry name" value="Quino_amine_DH_bsu"/>
</dbReference>
<dbReference type="GO" id="GO:0006508">
    <property type="term" value="P:proteolysis"/>
    <property type="evidence" value="ECO:0007669"/>
    <property type="project" value="UniProtKB-KW"/>
</dbReference>
<organism evidence="3">
    <name type="scientific">Singulisphaera sp. Ch08</name>
    <dbReference type="NCBI Taxonomy" id="3120278"/>
    <lineage>
        <taxon>Bacteria</taxon>
        <taxon>Pseudomonadati</taxon>
        <taxon>Planctomycetota</taxon>
        <taxon>Planctomycetia</taxon>
        <taxon>Isosphaerales</taxon>
        <taxon>Isosphaeraceae</taxon>
        <taxon>Singulisphaera</taxon>
    </lineage>
</organism>
<keyword evidence="3" id="KW-0645">Protease</keyword>
<dbReference type="SUPFAM" id="SSF50969">
    <property type="entry name" value="YVTN repeat-like/Quinoprotein amine dehydrogenase"/>
    <property type="match status" value="1"/>
</dbReference>
<dbReference type="GO" id="GO:0008233">
    <property type="term" value="F:peptidase activity"/>
    <property type="evidence" value="ECO:0007669"/>
    <property type="project" value="UniProtKB-KW"/>
</dbReference>
<reference evidence="3" key="1">
    <citation type="submission" date="2024-05" db="EMBL/GenBank/DDBJ databases">
        <title>Planctomycetes of the genus Singulisphaera possess chitinolytic capabilities.</title>
        <authorList>
            <person name="Ivanova A."/>
        </authorList>
    </citation>
    <scope>NUCLEOTIDE SEQUENCE</scope>
    <source>
        <strain evidence="3">Ch08T</strain>
    </source>
</reference>
<dbReference type="AlphaFoldDB" id="A0AAU7CBS2"/>
<dbReference type="Pfam" id="PF13365">
    <property type="entry name" value="Trypsin_2"/>
    <property type="match status" value="1"/>
</dbReference>
<keyword evidence="2" id="KW-0732">Signal</keyword>
<evidence type="ECO:0000313" key="3">
    <source>
        <dbReference type="EMBL" id="XBH02548.1"/>
    </source>
</evidence>
<name>A0AAU7CBS2_9BACT</name>
<dbReference type="Gene3D" id="2.40.10.120">
    <property type="match status" value="1"/>
</dbReference>
<accession>A0AAU7CBS2</accession>
<protein>
    <submittedName>
        <fullName evidence="3">Serine protease</fullName>
    </submittedName>
</protein>
<dbReference type="RefSeq" id="WP_406695290.1">
    <property type="nucleotide sequence ID" value="NZ_CP155447.1"/>
</dbReference>
<dbReference type="EMBL" id="CP155447">
    <property type="protein sequence ID" value="XBH02548.1"/>
    <property type="molecule type" value="Genomic_DNA"/>
</dbReference>
<feature type="region of interest" description="Disordered" evidence="1">
    <location>
        <begin position="425"/>
        <end position="449"/>
    </location>
</feature>
<proteinExistence type="predicted"/>
<dbReference type="PROSITE" id="PS51257">
    <property type="entry name" value="PROKAR_LIPOPROTEIN"/>
    <property type="match status" value="1"/>
</dbReference>
<feature type="signal peptide" evidence="2">
    <location>
        <begin position="1"/>
        <end position="26"/>
    </location>
</feature>
<evidence type="ECO:0000256" key="1">
    <source>
        <dbReference type="SAM" id="MobiDB-lite"/>
    </source>
</evidence>
<feature type="chain" id="PRO_5043380543" evidence="2">
    <location>
        <begin position="27"/>
        <end position="971"/>
    </location>
</feature>
<sequence>MTPIRLCEKWATLILLVLASCEACLAQENPMVVKRARSALAAVEARTSSGTRLYPAFCIDKTGVFVASDAVVWSALEHGKVRLVLGPGGEDQQVVSATILRCSDNPGVAILKIDPPRPLVALELGRNEDIRETLPVLVFGFSHKQPLNPEGPAARDVTVAHARITSRKSSKQGLTEVQIDGLLNPGYTGGPVLDSLGRVLGIVKGGLLPAQINFAIPVGRLSDYLTTPLVIFEPPPVDLGDRFRSIDWTLKLQPAVSGTKLPADLAVSVTVPAGPGGPRTVSARAAGAGVYTARVIPLQGAPDRLVTLAVQSSTINLIGVTPDLPIRIGGKASTLGDVRSIRMSRPPHVVLRDDTVLKGEILGLRQVEVLTEVGPMRIDLRRVRTLDVLKVGEIAGTGSLRVDIQVRRGATSLCREIRRVEIQGAPEAAQMRSKAGLGGGSPRPLPTTAGSVTPDAGAQISGVLGVSGALGSARSIHPPKVAIPEAVLAPGMAKDPSSEPRQSSSAPKILAQTAHTVMLPSKIRDITPAGGGRYLLLTMRDPYRLAIFDVNVADVIKTLALPSERVLVAGGGEKFVLVFPDRSAIERWDLATLTREESSTVPIRPKIVNIAMGSDSSGPLLAELDIDLAGLPLRSGSHWCFIDPVSLNVLKVGEVVSSSTFGDPDGLSPGGGVVSLTIRTHRDDTLRTTIRASDDGSLFLIGDRLPGSSGKLLNLSLGVVKTRNLPLPSPLLPGPDGQYLYVASPNMERAAVTDLVGNRIFEPSAAQRRNLLFLPTSVPAYFLSIGGLTLNGLPPNVPQNYPPLTLTLHAAGSLTPLANIEKLPEMHFLNPVGGDWQEKSPAFEYRFRWIPAAELLITVPSTDDRLVLRRLRLANVIATSGPETLYVTSAKSLLVRAGKKLSHRIEVKSAKGGVKLTLTKGPEGLKLTPDGRVEWDVPDRGENLEETAVITIENESGHPLFHKLTIRASKE</sequence>
<keyword evidence="3" id="KW-0378">Hydrolase</keyword>